<dbReference type="SUPFAM" id="SSF69318">
    <property type="entry name" value="Integrin alpha N-terminal domain"/>
    <property type="match status" value="1"/>
</dbReference>
<keyword evidence="3" id="KW-0645">Protease</keyword>
<dbReference type="RefSeq" id="WP_062276713.1">
    <property type="nucleotide sequence ID" value="NZ_DF968179.1"/>
</dbReference>
<keyword evidence="4" id="KW-1185">Reference proteome</keyword>
<dbReference type="EMBL" id="DF968179">
    <property type="protein sequence ID" value="GAP39086.1"/>
    <property type="molecule type" value="Genomic_DNA"/>
</dbReference>
<dbReference type="InterPro" id="IPR028994">
    <property type="entry name" value="Integrin_alpha_N"/>
</dbReference>
<dbReference type="Proteomes" id="UP000053370">
    <property type="component" value="Unassembled WGS sequence"/>
</dbReference>
<protein>
    <submittedName>
        <fullName evidence="3">Cysteine protease, C1A family</fullName>
    </submittedName>
</protein>
<sequence>MKKKTLGIRITLIAIIIFLVNAFTVNAYQLDLGGEETIIRDGDVFNSAKADEQQQKELEIYQATGVKPENYGAREDVLSDLNIPPRITYDEKTLPATVPVSYDSRNYGKVTSVKNQGSYGTCWAHAAMNAEESAIINNRVTTTNLDFSELQFAYFCYHRVADPLNLITNDKVNNISSYSWLDVGHNTSFSSWTAASWTGPIHEYLAPYSSADSNMTLDSSLSYWNDAGHVQNIYRINSADTNAIKTLIMEYGSGVIQYYSYSLFYNTNYAYYNDYFTSINHIVSVVGWDDDYSKYNFKKGYVSGDYPPENGAWLIKNSWGSGWGNSGYFWLSYYDTSIDNTFFFFDTESSNNYDRNYQYDGSAGSAYMTKVDKMANVFTSQKNERIEAVSFASNETNIGYTIKIYTNVIGTTNPEYGTLSAVITGTETYAGYHTVKLTNPIAITSGTKFSVVVDLAANENSYFIDYSYTNGNWIQFVNNSSAGQSFYYNSKWYDMASTSLGCARIKAFTNYKQNIASDFDGNGTTDVALFRPWHGEWFVKDQLYEVFGLSGDIPVPGDYNGDGKTDVAVFRPWSGEWFVKNQFNGVFGLSGDIPVPGDYNGDGKTDIAVYRPWEGVWYVRNQFNVGWGTSGEIPVPGDYNGDGKTDIAVYRPSNGVWYVRNQFNVGWGTSEEIPVSGDYNGDGKTDIAVYRPSNGTWYVRNQFNVGWGTSEEIPVPGDYNGDGKTDVAVYRPSNGTWYVKDQYNVQFGLSGDIPIPSRK</sequence>
<accession>A0A0K8P8X3</accession>
<dbReference type="PROSITE" id="PS00139">
    <property type="entry name" value="THIOL_PROTEASE_CYS"/>
    <property type="match status" value="1"/>
</dbReference>
<evidence type="ECO:0000256" key="1">
    <source>
        <dbReference type="ARBA" id="ARBA00022729"/>
    </source>
</evidence>
<feature type="domain" description="Peptidase C1A papain C-terminal" evidence="2">
    <location>
        <begin position="98"/>
        <end position="347"/>
    </location>
</feature>
<dbReference type="CDD" id="cd02619">
    <property type="entry name" value="Peptidase_C1"/>
    <property type="match status" value="1"/>
</dbReference>
<evidence type="ECO:0000259" key="2">
    <source>
        <dbReference type="SMART" id="SM00645"/>
    </source>
</evidence>
<dbReference type="STRING" id="1678840.ATC1_115"/>
<organism evidence="3">
    <name type="scientific">Flexilinea flocculi</name>
    <dbReference type="NCBI Taxonomy" id="1678840"/>
    <lineage>
        <taxon>Bacteria</taxon>
        <taxon>Bacillati</taxon>
        <taxon>Chloroflexota</taxon>
        <taxon>Anaerolineae</taxon>
        <taxon>Anaerolineales</taxon>
        <taxon>Anaerolineaceae</taxon>
        <taxon>Flexilinea</taxon>
    </lineage>
</organism>
<dbReference type="PANTHER" id="PTHR39431">
    <property type="entry name" value="FRPA/C-RELATED PROTEIN"/>
    <property type="match status" value="1"/>
</dbReference>
<dbReference type="Gene3D" id="3.90.70.10">
    <property type="entry name" value="Cysteine proteinases"/>
    <property type="match status" value="1"/>
</dbReference>
<dbReference type="OrthoDB" id="134663at2"/>
<evidence type="ECO:0000313" key="3">
    <source>
        <dbReference type="EMBL" id="GAP39086.1"/>
    </source>
</evidence>
<dbReference type="SMART" id="SM00645">
    <property type="entry name" value="Pept_C1"/>
    <property type="match status" value="1"/>
</dbReference>
<dbReference type="InterPro" id="IPR000169">
    <property type="entry name" value="Pept_cys_AS"/>
</dbReference>
<dbReference type="AlphaFoldDB" id="A0A0K8P8X3"/>
<reference evidence="3" key="1">
    <citation type="journal article" date="2015" name="Genome Announc.">
        <title>Draft Genome Sequence of Anaerolineae Strain TC1, a Novel Isolate from a Methanogenic Wastewater Treatment System.</title>
        <authorList>
            <person name="Matsuura N."/>
            <person name="Tourlousse D.M."/>
            <person name="Sun L."/>
            <person name="Toyonaga M."/>
            <person name="Kuroda K."/>
            <person name="Ohashi A."/>
            <person name="Cruz R."/>
            <person name="Yamaguchi T."/>
            <person name="Sekiguchi Y."/>
        </authorList>
    </citation>
    <scope>NUCLEOTIDE SEQUENCE [LARGE SCALE GENOMIC DNA]</scope>
    <source>
        <strain evidence="3">TC1</strain>
    </source>
</reference>
<dbReference type="Pfam" id="PF01839">
    <property type="entry name" value="FG-GAP"/>
    <property type="match status" value="1"/>
</dbReference>
<dbReference type="SUPFAM" id="SSF54001">
    <property type="entry name" value="Cysteine proteinases"/>
    <property type="match status" value="1"/>
</dbReference>
<evidence type="ECO:0000313" key="4">
    <source>
        <dbReference type="Proteomes" id="UP000053370"/>
    </source>
</evidence>
<dbReference type="Pfam" id="PF00112">
    <property type="entry name" value="Peptidase_C1"/>
    <property type="match status" value="1"/>
</dbReference>
<keyword evidence="3" id="KW-0378">Hydrolase</keyword>
<dbReference type="InterPro" id="IPR038765">
    <property type="entry name" value="Papain-like_cys_pep_sf"/>
</dbReference>
<keyword evidence="1" id="KW-0732">Signal</keyword>
<dbReference type="GO" id="GO:0006508">
    <property type="term" value="P:proteolysis"/>
    <property type="evidence" value="ECO:0007669"/>
    <property type="project" value="UniProtKB-KW"/>
</dbReference>
<dbReference type="InterPro" id="IPR013517">
    <property type="entry name" value="FG-GAP"/>
</dbReference>
<dbReference type="GO" id="GO:0008234">
    <property type="term" value="F:cysteine-type peptidase activity"/>
    <property type="evidence" value="ECO:0007669"/>
    <property type="project" value="InterPro"/>
</dbReference>
<dbReference type="InterPro" id="IPR040528">
    <property type="entry name" value="Lectin-like"/>
</dbReference>
<dbReference type="PANTHER" id="PTHR39431:SF1">
    <property type="entry name" value="FRPA_C-RELATED PROTEIN"/>
    <property type="match status" value="1"/>
</dbReference>
<dbReference type="Pfam" id="PF18560">
    <property type="entry name" value="Lectin_like"/>
    <property type="match status" value="1"/>
</dbReference>
<gene>
    <name evidence="3" type="ORF">ATC1_115</name>
</gene>
<dbReference type="PATRIC" id="fig|1678840.3.peg.6"/>
<proteinExistence type="predicted"/>
<dbReference type="Pfam" id="PF13517">
    <property type="entry name" value="FG-GAP_3"/>
    <property type="match status" value="2"/>
</dbReference>
<name>A0A0K8P8X3_9CHLR</name>
<dbReference type="InterPro" id="IPR000668">
    <property type="entry name" value="Peptidase_C1A_C"/>
</dbReference>
<dbReference type="Gene3D" id="2.40.128.340">
    <property type="match status" value="2"/>
</dbReference>